<sequence length="83" mass="8638">MPSGSARVRMTASVCGSTSLSTKKVVDLDLATRIASVMASAAAVASSSIDALAMGIAVRSMIMVWKLTSASMRPWLISAWYGV</sequence>
<comment type="caution">
    <text evidence="1">The sequence shown here is derived from an EMBL/GenBank/DDBJ whole genome shotgun (WGS) entry which is preliminary data.</text>
</comment>
<dbReference type="EMBL" id="MLJW01003939">
    <property type="protein sequence ID" value="OIQ70965.1"/>
    <property type="molecule type" value="Genomic_DNA"/>
</dbReference>
<accession>A0A1J5Q4Y1</accession>
<dbReference type="AlphaFoldDB" id="A0A1J5Q4Y1"/>
<protein>
    <submittedName>
        <fullName evidence="1">Uncharacterized protein</fullName>
    </submittedName>
</protein>
<evidence type="ECO:0000313" key="1">
    <source>
        <dbReference type="EMBL" id="OIQ70965.1"/>
    </source>
</evidence>
<organism evidence="1">
    <name type="scientific">mine drainage metagenome</name>
    <dbReference type="NCBI Taxonomy" id="410659"/>
    <lineage>
        <taxon>unclassified sequences</taxon>
        <taxon>metagenomes</taxon>
        <taxon>ecological metagenomes</taxon>
    </lineage>
</organism>
<reference evidence="1" key="1">
    <citation type="submission" date="2016-10" db="EMBL/GenBank/DDBJ databases">
        <title>Sequence of Gallionella enrichment culture.</title>
        <authorList>
            <person name="Poehlein A."/>
            <person name="Muehling M."/>
            <person name="Daniel R."/>
        </authorList>
    </citation>
    <scope>NUCLEOTIDE SEQUENCE</scope>
</reference>
<name>A0A1J5Q4Y1_9ZZZZ</name>
<gene>
    <name evidence="1" type="ORF">GALL_474180</name>
</gene>
<proteinExistence type="predicted"/>